<dbReference type="EMBL" id="QGKY02000089">
    <property type="protein sequence ID" value="KAF2616135.1"/>
    <property type="molecule type" value="Genomic_DNA"/>
</dbReference>
<protein>
    <recommendedName>
        <fullName evidence="2">Serine hydrolase FSH domain-containing protein</fullName>
    </recommendedName>
</protein>
<gene>
    <name evidence="1" type="ORF">F2Q70_00012798</name>
</gene>
<dbReference type="InterPro" id="IPR029058">
    <property type="entry name" value="AB_hydrolase_fold"/>
</dbReference>
<accession>A0A8S9M8B0</accession>
<proteinExistence type="predicted"/>
<organism evidence="1">
    <name type="scientific">Brassica cretica</name>
    <name type="common">Mustard</name>
    <dbReference type="NCBI Taxonomy" id="69181"/>
    <lineage>
        <taxon>Eukaryota</taxon>
        <taxon>Viridiplantae</taxon>
        <taxon>Streptophyta</taxon>
        <taxon>Embryophyta</taxon>
        <taxon>Tracheophyta</taxon>
        <taxon>Spermatophyta</taxon>
        <taxon>Magnoliopsida</taxon>
        <taxon>eudicotyledons</taxon>
        <taxon>Gunneridae</taxon>
        <taxon>Pentapetalae</taxon>
        <taxon>rosids</taxon>
        <taxon>malvids</taxon>
        <taxon>Brassicales</taxon>
        <taxon>Brassicaceae</taxon>
        <taxon>Brassiceae</taxon>
        <taxon>Brassica</taxon>
    </lineage>
</organism>
<dbReference type="Gene3D" id="3.40.50.1820">
    <property type="entry name" value="alpha/beta hydrolase"/>
    <property type="match status" value="1"/>
</dbReference>
<dbReference type="PANTHER" id="PTHR43358">
    <property type="entry name" value="ALPHA/BETA-HYDROLASE"/>
    <property type="match status" value="1"/>
</dbReference>
<comment type="caution">
    <text evidence="1">The sequence shown here is derived from an EMBL/GenBank/DDBJ whole genome shotgun (WGS) entry which is preliminary data.</text>
</comment>
<evidence type="ECO:0000313" key="1">
    <source>
        <dbReference type="EMBL" id="KAF2616135.1"/>
    </source>
</evidence>
<dbReference type="AlphaFoldDB" id="A0A8S9M8B0"/>
<dbReference type="PANTHER" id="PTHR43358:SF13">
    <property type="entry name" value="SERINE AMINOPEPTIDASE S33 DOMAIN-CONTAINING PROTEIN"/>
    <property type="match status" value="1"/>
</dbReference>
<name>A0A8S9M8B0_BRACR</name>
<dbReference type="SUPFAM" id="SSF53474">
    <property type="entry name" value="alpha/beta-Hydrolases"/>
    <property type="match status" value="1"/>
</dbReference>
<evidence type="ECO:0008006" key="2">
    <source>
        <dbReference type="Google" id="ProtNLM"/>
    </source>
</evidence>
<dbReference type="InterPro" id="IPR052920">
    <property type="entry name" value="DNA-binding_regulatory"/>
</dbReference>
<sequence length="237" mass="26270">MYGAEDPSIAAMVLDSPFSDLVDLMMELVDTYKFPLPKFTIKFALQYMRRAVQKKAKFDITDLNTIKVAKSCFVPVLLGHAVDDDFIHPHHSERIYEAYVGDKNIIKFEGDHNSPRPQFYFDSINIFFHNVLQPPEVAAPTTLFHPLDDYFAKGSRESEIWFPANGGASTATIAWFPGGGGLYNSAVAGSCSRGAEALLALRRRHLWPLSVKAFGSFGSAGVVVVSSGCPVKRRQCF</sequence>
<reference evidence="1" key="1">
    <citation type="submission" date="2019-12" db="EMBL/GenBank/DDBJ databases">
        <title>Genome sequencing and annotation of Brassica cretica.</title>
        <authorList>
            <person name="Studholme D.J."/>
            <person name="Sarris P.F."/>
        </authorList>
    </citation>
    <scope>NUCLEOTIDE SEQUENCE</scope>
    <source>
        <strain evidence="1">PFS-102/07</strain>
        <tissue evidence="1">Leaf</tissue>
    </source>
</reference>